<dbReference type="SMART" id="SM00052">
    <property type="entry name" value="EAL"/>
    <property type="match status" value="1"/>
</dbReference>
<dbReference type="Gene3D" id="3.30.70.270">
    <property type="match status" value="1"/>
</dbReference>
<feature type="transmembrane region" description="Helical" evidence="6">
    <location>
        <begin position="12"/>
        <end position="33"/>
    </location>
</feature>
<dbReference type="InterPro" id="IPR035919">
    <property type="entry name" value="EAL_sf"/>
</dbReference>
<keyword evidence="2" id="KW-1003">Cell membrane</keyword>
<dbReference type="InterPro" id="IPR029787">
    <property type="entry name" value="Nucleotide_cyclase"/>
</dbReference>
<evidence type="ECO:0000313" key="10">
    <source>
        <dbReference type="Proteomes" id="UP001155586"/>
    </source>
</evidence>
<dbReference type="PROSITE" id="PS50887">
    <property type="entry name" value="GGDEF"/>
    <property type="match status" value="1"/>
</dbReference>
<gene>
    <name evidence="9" type="ORF">MD483_12590</name>
</gene>
<feature type="transmembrane region" description="Helical" evidence="6">
    <location>
        <begin position="352"/>
        <end position="374"/>
    </location>
</feature>
<sequence length="836" mass="94879">MSLTSDEKLLRLIKYLPMMIIGLFVTVIISVVLNENRHSLKDSISTLRSTFYHDQKELLQYRISNILQQIEFEKQSTESILKNNIQERVGDALSIAYSIYQQNPSLDEASLTKMITDALRDVRFNNGRGYFFIYKLDGTNVMHPILPHIQGTSLWDLTDVRGSYVIRDLSNLAQAQGQAFHRWWWSKPEKLEQEFDKIGYVALFKPLGWFIGTGEYVVDVEQDIQERLIERISDYKYGEGGYVYVLNGQGTLLSHPSSTMVNTERLNMRDNNGTFYVQEIIETAKSGGGYVEYQASYTPNGISQADKLSYVSYIPAWDWIIGTGIYTQRVEAFLNERQANLEQKNTNELSKIIGVGLTASILLAVISLFIGHLVGQRFVRFQKQINADFDELKATKDKLQYQALHDELTALPNRTYLLDFIDQAKTKSLFSGKSLAVMFVDIDDFKKVNDAFGHSIGDQLLAMVSERFQTLLDDHSIVARFGGDEFVFCFSEIDSVLEAEQKGLEICNAFSDVFQINNKVVNSTCSIGVSIFPQDASNAEDLIAKADTALYTSKALKKGHVLFYDESINKQVQYELALENELRGALEREELYMLYQPQIHLNSERLVSVEALIRWNSPRLGQVSPVELIRKAEEIGLISKVGEFVIRRSCEQLIHNFPNHPEAITLSINVSPNQLLEGDFAETLTAIVDEYGIDHRRITIEITENVLINDIELVTPILKKVREQGFAIALDDFGTGFSSLSYLCNLPITEIKIDRSFVDKMLSNQQSDGLIKAIVAIGKSHSLKVGAEGIESPEQHQRLHQYQCNLGQGYLFSKPIQIEQLVEFHKQNSARIEYES</sequence>
<dbReference type="Pfam" id="PF00563">
    <property type="entry name" value="EAL"/>
    <property type="match status" value="1"/>
</dbReference>
<evidence type="ECO:0000256" key="3">
    <source>
        <dbReference type="ARBA" id="ARBA00022692"/>
    </source>
</evidence>
<comment type="subcellular location">
    <subcellularLocation>
        <location evidence="1">Cell membrane</location>
        <topology evidence="1">Multi-pass membrane protein</topology>
    </subcellularLocation>
</comment>
<keyword evidence="5 6" id="KW-0472">Membrane</keyword>
<dbReference type="CDD" id="cd12912">
    <property type="entry name" value="PDC2_MCP_like"/>
    <property type="match status" value="1"/>
</dbReference>
<keyword evidence="4 6" id="KW-1133">Transmembrane helix</keyword>
<evidence type="ECO:0000313" key="9">
    <source>
        <dbReference type="EMBL" id="MCW8334660.1"/>
    </source>
</evidence>
<dbReference type="SUPFAM" id="SSF55073">
    <property type="entry name" value="Nucleotide cyclase"/>
    <property type="match status" value="1"/>
</dbReference>
<feature type="domain" description="GGDEF" evidence="8">
    <location>
        <begin position="433"/>
        <end position="566"/>
    </location>
</feature>
<dbReference type="InterPro" id="IPR001633">
    <property type="entry name" value="EAL_dom"/>
</dbReference>
<name>A0A9X3HS41_9VIBR</name>
<dbReference type="GO" id="GO:0071111">
    <property type="term" value="F:cyclic-guanylate-specific phosphodiesterase activity"/>
    <property type="evidence" value="ECO:0007669"/>
    <property type="project" value="InterPro"/>
</dbReference>
<dbReference type="PANTHER" id="PTHR33121">
    <property type="entry name" value="CYCLIC DI-GMP PHOSPHODIESTERASE PDEF"/>
    <property type="match status" value="1"/>
</dbReference>
<dbReference type="Pfam" id="PF08269">
    <property type="entry name" value="dCache_2"/>
    <property type="match status" value="1"/>
</dbReference>
<protein>
    <submittedName>
        <fullName evidence="9">Cache domain-containing protein</fullName>
    </submittedName>
</protein>
<dbReference type="NCBIfam" id="TIGR00254">
    <property type="entry name" value="GGDEF"/>
    <property type="match status" value="1"/>
</dbReference>
<dbReference type="RefSeq" id="WP_265688042.1">
    <property type="nucleotide sequence ID" value="NZ_JAKRRX010000067.1"/>
</dbReference>
<dbReference type="GO" id="GO:0005886">
    <property type="term" value="C:plasma membrane"/>
    <property type="evidence" value="ECO:0007669"/>
    <property type="project" value="UniProtKB-SubCell"/>
</dbReference>
<evidence type="ECO:0000259" key="7">
    <source>
        <dbReference type="PROSITE" id="PS50883"/>
    </source>
</evidence>
<evidence type="ECO:0000256" key="6">
    <source>
        <dbReference type="SAM" id="Phobius"/>
    </source>
</evidence>
<dbReference type="CDD" id="cd01948">
    <property type="entry name" value="EAL"/>
    <property type="match status" value="1"/>
</dbReference>
<accession>A0A9X3HS41</accession>
<dbReference type="CDD" id="cd01949">
    <property type="entry name" value="GGDEF"/>
    <property type="match status" value="1"/>
</dbReference>
<comment type="caution">
    <text evidence="9">The sequence shown here is derived from an EMBL/GenBank/DDBJ whole genome shotgun (WGS) entry which is preliminary data.</text>
</comment>
<evidence type="ECO:0000259" key="8">
    <source>
        <dbReference type="PROSITE" id="PS50887"/>
    </source>
</evidence>
<evidence type="ECO:0000256" key="1">
    <source>
        <dbReference type="ARBA" id="ARBA00004651"/>
    </source>
</evidence>
<evidence type="ECO:0000256" key="4">
    <source>
        <dbReference type="ARBA" id="ARBA00022989"/>
    </source>
</evidence>
<dbReference type="Gene3D" id="3.30.450.20">
    <property type="entry name" value="PAS domain"/>
    <property type="match status" value="2"/>
</dbReference>
<evidence type="ECO:0000256" key="2">
    <source>
        <dbReference type="ARBA" id="ARBA00022475"/>
    </source>
</evidence>
<dbReference type="InterPro" id="IPR004010">
    <property type="entry name" value="Double_Cache_2"/>
</dbReference>
<dbReference type="Pfam" id="PF00990">
    <property type="entry name" value="GGDEF"/>
    <property type="match status" value="1"/>
</dbReference>
<dbReference type="PANTHER" id="PTHR33121:SF70">
    <property type="entry name" value="SIGNALING PROTEIN YKOW"/>
    <property type="match status" value="1"/>
</dbReference>
<dbReference type="InterPro" id="IPR000160">
    <property type="entry name" value="GGDEF_dom"/>
</dbReference>
<dbReference type="SMART" id="SM00267">
    <property type="entry name" value="GGDEF"/>
    <property type="match status" value="1"/>
</dbReference>
<evidence type="ECO:0000256" key="5">
    <source>
        <dbReference type="ARBA" id="ARBA00023136"/>
    </source>
</evidence>
<keyword evidence="3 6" id="KW-0812">Transmembrane</keyword>
<dbReference type="SUPFAM" id="SSF141868">
    <property type="entry name" value="EAL domain-like"/>
    <property type="match status" value="1"/>
</dbReference>
<dbReference type="PROSITE" id="PS50883">
    <property type="entry name" value="EAL"/>
    <property type="match status" value="1"/>
</dbReference>
<dbReference type="Proteomes" id="UP001155586">
    <property type="component" value="Unassembled WGS sequence"/>
</dbReference>
<proteinExistence type="predicted"/>
<keyword evidence="10" id="KW-1185">Reference proteome</keyword>
<dbReference type="EMBL" id="JAKRRX010000067">
    <property type="protein sequence ID" value="MCW8334660.1"/>
    <property type="molecule type" value="Genomic_DNA"/>
</dbReference>
<dbReference type="InterPro" id="IPR043128">
    <property type="entry name" value="Rev_trsase/Diguanyl_cyclase"/>
</dbReference>
<reference evidence="9" key="1">
    <citation type="submission" date="2022-02" db="EMBL/GenBank/DDBJ databases">
        <title>Vibrio sp. nov., a new bacterium isolated from Bohai sea, China.</title>
        <authorList>
            <person name="Yuan Y."/>
        </authorList>
    </citation>
    <scope>NUCLEOTIDE SEQUENCE</scope>
    <source>
        <strain evidence="9">DBSS07</strain>
    </source>
</reference>
<dbReference type="InterPro" id="IPR050706">
    <property type="entry name" value="Cyclic-di-GMP_PDE-like"/>
</dbReference>
<dbReference type="SMART" id="SM01049">
    <property type="entry name" value="Cache_2"/>
    <property type="match status" value="2"/>
</dbReference>
<dbReference type="InterPro" id="IPR033480">
    <property type="entry name" value="sCache_2"/>
</dbReference>
<feature type="domain" description="EAL" evidence="7">
    <location>
        <begin position="575"/>
        <end position="829"/>
    </location>
</feature>
<dbReference type="Gene3D" id="3.20.20.450">
    <property type="entry name" value="EAL domain"/>
    <property type="match status" value="1"/>
</dbReference>
<dbReference type="AlphaFoldDB" id="A0A9X3HS41"/>
<organism evidence="9 10">
    <name type="scientific">Vibrio paucivorans</name>
    <dbReference type="NCBI Taxonomy" id="2829489"/>
    <lineage>
        <taxon>Bacteria</taxon>
        <taxon>Pseudomonadati</taxon>
        <taxon>Pseudomonadota</taxon>
        <taxon>Gammaproteobacteria</taxon>
        <taxon>Vibrionales</taxon>
        <taxon>Vibrionaceae</taxon>
        <taxon>Vibrio</taxon>
    </lineage>
</organism>